<dbReference type="Pfam" id="PF23847">
    <property type="entry name" value="DUF7211"/>
    <property type="match status" value="1"/>
</dbReference>
<reference evidence="1 2" key="1">
    <citation type="submission" date="2018-08" db="EMBL/GenBank/DDBJ databases">
        <title>A genome reference for cultivated species of the human gut microbiota.</title>
        <authorList>
            <person name="Zou Y."/>
            <person name="Xue W."/>
            <person name="Luo G."/>
        </authorList>
    </citation>
    <scope>NUCLEOTIDE SEQUENCE [LARGE SCALE GENOMIC DNA]</scope>
    <source>
        <strain evidence="1 2">AM25-1LB</strain>
    </source>
</reference>
<protein>
    <submittedName>
        <fullName evidence="1">Uncharacterized protein</fullName>
    </submittedName>
</protein>
<sequence length="113" mass="13046">MVYSKENDELMHYGILGMKWGRRKNTSAESKTASMTTLQKKQQRINRLRTAAKVINTTLAVAITVNSLMNTTQVTTGKTYINSTMKKTGKKKYSDIHDNWTWADYAWDEVNRH</sequence>
<dbReference type="Proteomes" id="UP000284902">
    <property type="component" value="Unassembled WGS sequence"/>
</dbReference>
<evidence type="ECO:0000313" key="1">
    <source>
        <dbReference type="EMBL" id="RHF62376.1"/>
    </source>
</evidence>
<evidence type="ECO:0000313" key="2">
    <source>
        <dbReference type="Proteomes" id="UP000284902"/>
    </source>
</evidence>
<dbReference type="InterPro" id="IPR055635">
    <property type="entry name" value="DUF7211"/>
</dbReference>
<comment type="caution">
    <text evidence="1">The sequence shown here is derived from an EMBL/GenBank/DDBJ whole genome shotgun (WGS) entry which is preliminary data.</text>
</comment>
<gene>
    <name evidence="1" type="ORF">DW672_03805</name>
</gene>
<proteinExistence type="predicted"/>
<dbReference type="EMBL" id="QRHG01000006">
    <property type="protein sequence ID" value="RHF62376.1"/>
    <property type="molecule type" value="Genomic_DNA"/>
</dbReference>
<dbReference type="RefSeq" id="WP_118212626.1">
    <property type="nucleotide sequence ID" value="NZ_CBCSYD010000004.1"/>
</dbReference>
<dbReference type="AlphaFoldDB" id="A0A414P836"/>
<name>A0A414P836_9FIRM</name>
<organism evidence="1 2">
    <name type="scientific">[Ruminococcus] lactaris</name>
    <dbReference type="NCBI Taxonomy" id="46228"/>
    <lineage>
        <taxon>Bacteria</taxon>
        <taxon>Bacillati</taxon>
        <taxon>Bacillota</taxon>
        <taxon>Clostridia</taxon>
        <taxon>Lachnospirales</taxon>
        <taxon>Lachnospiraceae</taxon>
        <taxon>Mediterraneibacter</taxon>
    </lineage>
</organism>
<accession>A0A414P836</accession>